<keyword evidence="6 11" id="KW-0256">Endoplasmic reticulum</keyword>
<evidence type="ECO:0000256" key="12">
    <source>
        <dbReference type="SAM" id="MobiDB-lite"/>
    </source>
</evidence>
<keyword evidence="4 11" id="KW-0812">Transmembrane</keyword>
<keyword evidence="9 11" id="KW-0472">Membrane</keyword>
<evidence type="ECO:0000313" key="15">
    <source>
        <dbReference type="Proteomes" id="UP000646827"/>
    </source>
</evidence>
<dbReference type="InterPro" id="IPR029058">
    <property type="entry name" value="AB_hydrolase_fold"/>
</dbReference>
<feature type="region of interest" description="Disordered" evidence="12">
    <location>
        <begin position="97"/>
        <end position="116"/>
    </location>
</feature>
<reference evidence="14 15" key="1">
    <citation type="submission" date="2020-12" db="EMBL/GenBank/DDBJ databases">
        <title>Metabolic potential, ecology and presence of endohyphal bacteria is reflected in genomic diversity of Mucoromycotina.</title>
        <authorList>
            <person name="Muszewska A."/>
            <person name="Okrasinska A."/>
            <person name="Steczkiewicz K."/>
            <person name="Drgas O."/>
            <person name="Orlowska M."/>
            <person name="Perlinska-Lenart U."/>
            <person name="Aleksandrzak-Piekarczyk T."/>
            <person name="Szatraj K."/>
            <person name="Zielenkiewicz U."/>
            <person name="Pilsyk S."/>
            <person name="Malc E."/>
            <person name="Mieczkowski P."/>
            <person name="Kruszewska J.S."/>
            <person name="Biernat P."/>
            <person name="Pawlowska J."/>
        </authorList>
    </citation>
    <scope>NUCLEOTIDE SEQUENCE [LARGE SCALE GENOMIC DNA]</scope>
    <source>
        <strain evidence="14 15">CBS 142.35</strain>
    </source>
</reference>
<keyword evidence="15" id="KW-1185">Reference proteome</keyword>
<dbReference type="SUPFAM" id="SSF53335">
    <property type="entry name" value="S-adenosyl-L-methionine-dependent methyltransferases"/>
    <property type="match status" value="1"/>
</dbReference>
<dbReference type="SUPFAM" id="SSF53474">
    <property type="entry name" value="alpha/beta-Hydrolases"/>
    <property type="match status" value="1"/>
</dbReference>
<dbReference type="PANTHER" id="PTHR15495:SF7">
    <property type="entry name" value="GPI INOSITOL-DEACYLASE"/>
    <property type="match status" value="1"/>
</dbReference>
<keyword evidence="7 11" id="KW-0653">Protein transport</keyword>
<evidence type="ECO:0000313" key="14">
    <source>
        <dbReference type="EMBL" id="KAG2221901.1"/>
    </source>
</evidence>
<dbReference type="InterPro" id="IPR002052">
    <property type="entry name" value="DNA_methylase_N6_adenine_CS"/>
</dbReference>
<evidence type="ECO:0000256" key="5">
    <source>
        <dbReference type="ARBA" id="ARBA00022801"/>
    </source>
</evidence>
<comment type="similarity">
    <text evidence="2 11">Belongs to the GPI inositol-deacylase family.</text>
</comment>
<dbReference type="GO" id="GO:0008168">
    <property type="term" value="F:methyltransferase activity"/>
    <property type="evidence" value="ECO:0007669"/>
    <property type="project" value="InterPro"/>
</dbReference>
<evidence type="ECO:0000256" key="3">
    <source>
        <dbReference type="ARBA" id="ARBA00022448"/>
    </source>
</evidence>
<dbReference type="GO" id="GO:0003676">
    <property type="term" value="F:nucleic acid binding"/>
    <property type="evidence" value="ECO:0007669"/>
    <property type="project" value="InterPro"/>
</dbReference>
<evidence type="ECO:0000259" key="13">
    <source>
        <dbReference type="Pfam" id="PF07819"/>
    </source>
</evidence>
<dbReference type="InterPro" id="IPR012908">
    <property type="entry name" value="PGAP1-ab_dom-like"/>
</dbReference>
<dbReference type="Proteomes" id="UP000646827">
    <property type="component" value="Unassembled WGS sequence"/>
</dbReference>
<evidence type="ECO:0000256" key="11">
    <source>
        <dbReference type="RuleBase" id="RU365011"/>
    </source>
</evidence>
<accession>A0A8H7VG99</accession>
<evidence type="ECO:0000256" key="7">
    <source>
        <dbReference type="ARBA" id="ARBA00022927"/>
    </source>
</evidence>
<dbReference type="InterPro" id="IPR029063">
    <property type="entry name" value="SAM-dependent_MTases_sf"/>
</dbReference>
<evidence type="ECO:0000256" key="6">
    <source>
        <dbReference type="ARBA" id="ARBA00022824"/>
    </source>
</evidence>
<dbReference type="GO" id="GO:0005789">
    <property type="term" value="C:endoplasmic reticulum membrane"/>
    <property type="evidence" value="ECO:0007669"/>
    <property type="project" value="UniProtKB-SubCell"/>
</dbReference>
<comment type="function">
    <text evidence="11">Involved in inositol deacylation of GPI-anchored proteins which plays important roles in the quality control and ER-associated degradation of GPI-anchored proteins.</text>
</comment>
<protein>
    <recommendedName>
        <fullName evidence="11">GPI inositol-deacylase</fullName>
        <ecNumber evidence="11">3.1.-.-</ecNumber>
    </recommendedName>
</protein>
<dbReference type="AlphaFoldDB" id="A0A8H7VG99"/>
<dbReference type="PROSITE" id="PS51143">
    <property type="entry name" value="MT_A70"/>
    <property type="match status" value="1"/>
</dbReference>
<keyword evidence="3 11" id="KW-0813">Transport</keyword>
<dbReference type="PROSITE" id="PS00092">
    <property type="entry name" value="N6_MTASE"/>
    <property type="match status" value="1"/>
</dbReference>
<comment type="subcellular location">
    <subcellularLocation>
        <location evidence="1">Endoplasmic reticulum membrane</location>
        <topology evidence="1">Multi-pass membrane protein</topology>
    </subcellularLocation>
</comment>
<dbReference type="GO" id="GO:0006888">
    <property type="term" value="P:endoplasmic reticulum to Golgi vesicle-mediated transport"/>
    <property type="evidence" value="ECO:0007669"/>
    <property type="project" value="TreeGrafter"/>
</dbReference>
<dbReference type="InterPro" id="IPR039529">
    <property type="entry name" value="PGAP1/BST1"/>
</dbReference>
<name>A0A8H7VG99_9FUNG</name>
<evidence type="ECO:0000256" key="1">
    <source>
        <dbReference type="ARBA" id="ARBA00004477"/>
    </source>
</evidence>
<feature type="non-terminal residue" evidence="14">
    <location>
        <position position="1"/>
    </location>
</feature>
<feature type="domain" description="GPI inositol-deacylase PGAP1-like alpha/beta" evidence="13">
    <location>
        <begin position="475"/>
        <end position="688"/>
    </location>
</feature>
<evidence type="ECO:0000256" key="10">
    <source>
        <dbReference type="PROSITE-ProRule" id="PRU00489"/>
    </source>
</evidence>
<proteinExistence type="inferred from homology"/>
<keyword evidence="5 11" id="KW-0378">Hydrolase</keyword>
<dbReference type="PANTHER" id="PTHR15495">
    <property type="entry name" value="NEGATIVE REGULATOR OF VESICLE FORMATION-RELATED"/>
    <property type="match status" value="1"/>
</dbReference>
<dbReference type="Pfam" id="PF07819">
    <property type="entry name" value="PGAP1"/>
    <property type="match status" value="1"/>
</dbReference>
<dbReference type="Gene3D" id="3.40.50.1820">
    <property type="entry name" value="alpha/beta hydrolase"/>
    <property type="match status" value="1"/>
</dbReference>
<dbReference type="GO" id="GO:0050185">
    <property type="term" value="F:phosphatidylinositol deacylase activity"/>
    <property type="evidence" value="ECO:0007669"/>
    <property type="project" value="TreeGrafter"/>
</dbReference>
<dbReference type="EC" id="3.1.-.-" evidence="11"/>
<organism evidence="14 15">
    <name type="scientific">Circinella minor</name>
    <dbReference type="NCBI Taxonomy" id="1195481"/>
    <lineage>
        <taxon>Eukaryota</taxon>
        <taxon>Fungi</taxon>
        <taxon>Fungi incertae sedis</taxon>
        <taxon>Mucoromycota</taxon>
        <taxon>Mucoromycotina</taxon>
        <taxon>Mucoromycetes</taxon>
        <taxon>Mucorales</taxon>
        <taxon>Lichtheimiaceae</taxon>
        <taxon>Circinella</taxon>
    </lineage>
</organism>
<gene>
    <name evidence="14" type="ORF">INT45_013237</name>
</gene>
<comment type="caution">
    <text evidence="11">Lacks conserved residue(s) required for the propagation of feature annotation.</text>
</comment>
<dbReference type="GO" id="GO:0015031">
    <property type="term" value="P:protein transport"/>
    <property type="evidence" value="ECO:0007669"/>
    <property type="project" value="UniProtKB-KW"/>
</dbReference>
<dbReference type="Pfam" id="PF05063">
    <property type="entry name" value="MT-A70"/>
    <property type="match status" value="1"/>
</dbReference>
<evidence type="ECO:0000256" key="4">
    <source>
        <dbReference type="ARBA" id="ARBA00022692"/>
    </source>
</evidence>
<comment type="caution">
    <text evidence="14">The sequence shown here is derived from an EMBL/GenBank/DDBJ whole genome shotgun (WGS) entry which is preliminary data.</text>
</comment>
<comment type="similarity">
    <text evidence="10">Belongs to the MT-A70-like family.</text>
</comment>
<sequence length="1018" mass="115677">SPGELVTDRFTVIDCAQAFSRGLNTKSNNNYQLRNGEFNVCQPYYTASSLTTKNLAGQKRKRGHDSEAHTAEWHETNAKPFLSPILSVIKELNFQNEDEQKEEEELNNDNDNDPGDPINFPSLIELAQASQRFFLHDEHVELDLTMEEEKEATTMEILDAFHKVIRNPSVDYCTMLKLDNSNYLIPPRSAFLMSDLTTGMADLVSYVEQAGKRDLIVMDPPWPNKSVRRSSKYETQDIYDLFQIPIPELLAPQGMVAVWVTNKPKFRRFIIDKLFKSWGLQEVGIWYWLKVTTQKEPVIPFESPHRKPYEQLIFGIRATDIHSNNKNSAKVSLLPRQHAIISVPCRRHSRKPPLDIILKPYLPDDPKCLELFARCLTPGWTSWGNECLKFQHDRFFRTITPSFTTTTTTTLIKTHDRFIVDSFLHHQRDVQSCAMSYSRPSYIPITPGPNSRLANKYSLYLFRETVYDKPNESKSVPALFIPGHAGSYKQVRSIAATSSSYYKQKKLNGERIDYFTVDLNEEFSAISGQLLFDQAEYLNDAIEKILSLYDSSKTSSVLIVGHSMGGIVARLMLTLPNYRPNTINTILTLATPHTMPPIVLGPKMTRVYDQISFSSTVFNNNNKNITLISLAGGTSDSIVNSDSAILPASKERLTAFSTAIPKVWTSCDHMAILWCNQLVRVVAAALVDSVQQQQQSQYLIKPIQIFEQHFIHPSLNFPRLPDITSDIPQLTVLSIPEDRIGNALVFDLITNDSKGSVRVFLCKGSKCTTDITSMAKLLPSSTSGDYHAAYHGKHPFRFLHLEQQHMEDYDHVGVWRYEKNNPQTFIAARIDQESTTNIIVNKSNWDLVTQNGVSFNITAPQLYMTVQFPKISNPLLTYKLTLQWIKDLNDHQEEQEFLFAPIVQQNIGGESKYHVGLDEDNVSIDINFHASGDDNDTNFFQLQFWKLPGKVHGRGHLQIDWYGSLGKIVLRHGPSVVMFSFIMALVVVANVWSLVSLMDLHSGGYQVCSFALVLVYYL</sequence>
<evidence type="ECO:0000256" key="8">
    <source>
        <dbReference type="ARBA" id="ARBA00022989"/>
    </source>
</evidence>
<feature type="compositionally biased region" description="Acidic residues" evidence="12">
    <location>
        <begin position="97"/>
        <end position="114"/>
    </location>
</feature>
<dbReference type="GO" id="GO:0006505">
    <property type="term" value="P:GPI anchor metabolic process"/>
    <property type="evidence" value="ECO:0007669"/>
    <property type="project" value="TreeGrafter"/>
</dbReference>
<dbReference type="GO" id="GO:0032259">
    <property type="term" value="P:methylation"/>
    <property type="evidence" value="ECO:0007669"/>
    <property type="project" value="InterPro"/>
</dbReference>
<dbReference type="EMBL" id="JAEPRB010000096">
    <property type="protein sequence ID" value="KAG2221901.1"/>
    <property type="molecule type" value="Genomic_DNA"/>
</dbReference>
<evidence type="ECO:0000256" key="2">
    <source>
        <dbReference type="ARBA" id="ARBA00006931"/>
    </source>
</evidence>
<feature type="transmembrane region" description="Helical" evidence="11">
    <location>
        <begin position="976"/>
        <end position="994"/>
    </location>
</feature>
<dbReference type="InterPro" id="IPR007757">
    <property type="entry name" value="MT-A70-like"/>
</dbReference>
<keyword evidence="8 11" id="KW-1133">Transmembrane helix</keyword>
<evidence type="ECO:0000256" key="9">
    <source>
        <dbReference type="ARBA" id="ARBA00023136"/>
    </source>
</evidence>
<dbReference type="OrthoDB" id="61116at2759"/>